<reference evidence="3 4" key="1">
    <citation type="submission" date="2024-06" db="EMBL/GenBank/DDBJ databases">
        <authorList>
            <person name="Kim D.-U."/>
        </authorList>
    </citation>
    <scope>NUCLEOTIDE SEQUENCE [LARGE SCALE GENOMIC DNA]</scope>
    <source>
        <strain evidence="3 4">KACC15460</strain>
    </source>
</reference>
<proteinExistence type="inferred from homology"/>
<protein>
    <submittedName>
        <fullName evidence="3">SRPBCC domain-containing protein</fullName>
    </submittedName>
</protein>
<comment type="caution">
    <text evidence="3">The sequence shown here is derived from an EMBL/GenBank/DDBJ whole genome shotgun (WGS) entry which is preliminary data.</text>
</comment>
<dbReference type="SUPFAM" id="SSF55961">
    <property type="entry name" value="Bet v1-like"/>
    <property type="match status" value="1"/>
</dbReference>
<dbReference type="Proteomes" id="UP001548832">
    <property type="component" value="Unassembled WGS sequence"/>
</dbReference>
<organism evidence="3 4">
    <name type="scientific">Mesorhizobium shangrilense</name>
    <dbReference type="NCBI Taxonomy" id="460060"/>
    <lineage>
        <taxon>Bacteria</taxon>
        <taxon>Pseudomonadati</taxon>
        <taxon>Pseudomonadota</taxon>
        <taxon>Alphaproteobacteria</taxon>
        <taxon>Hyphomicrobiales</taxon>
        <taxon>Phyllobacteriaceae</taxon>
        <taxon>Mesorhizobium</taxon>
    </lineage>
</organism>
<sequence length="149" mass="16837">MSNNSFTTTFTVDQTPETVFAAINNVRGWWSQDIEGKTDRAGEAFDYHYRDSHRCRIKVTEHVPGKRVAWHVLDNYFSFIDDKTEWIGTDIIFDISRKSGGTEIRFTHQGLVPDYECYDACSDGWSTFINGSLRSLIASGKGTPLSGTP</sequence>
<dbReference type="CDD" id="cd07814">
    <property type="entry name" value="SRPBCC_CalC_Aha1-like"/>
    <property type="match status" value="1"/>
</dbReference>
<dbReference type="RefSeq" id="WP_354457850.1">
    <property type="nucleotide sequence ID" value="NZ_JBEWSZ010000001.1"/>
</dbReference>
<dbReference type="Pfam" id="PF08327">
    <property type="entry name" value="AHSA1"/>
    <property type="match status" value="1"/>
</dbReference>
<gene>
    <name evidence="3" type="ORF">ABVQ20_02125</name>
</gene>
<evidence type="ECO:0000259" key="2">
    <source>
        <dbReference type="Pfam" id="PF08327"/>
    </source>
</evidence>
<dbReference type="Gene3D" id="3.30.530.20">
    <property type="match status" value="1"/>
</dbReference>
<evidence type="ECO:0000313" key="4">
    <source>
        <dbReference type="Proteomes" id="UP001548832"/>
    </source>
</evidence>
<feature type="domain" description="Activator of Hsp90 ATPase homologue 1/2-like C-terminal" evidence="2">
    <location>
        <begin position="15"/>
        <end position="136"/>
    </location>
</feature>
<dbReference type="InterPro" id="IPR023393">
    <property type="entry name" value="START-like_dom_sf"/>
</dbReference>
<comment type="similarity">
    <text evidence="1">Belongs to the AHA1 family.</text>
</comment>
<dbReference type="InterPro" id="IPR013538">
    <property type="entry name" value="ASHA1/2-like_C"/>
</dbReference>
<dbReference type="EMBL" id="JBEWSZ010000001">
    <property type="protein sequence ID" value="MET2825767.1"/>
    <property type="molecule type" value="Genomic_DNA"/>
</dbReference>
<evidence type="ECO:0000256" key="1">
    <source>
        <dbReference type="ARBA" id="ARBA00006817"/>
    </source>
</evidence>
<evidence type="ECO:0000313" key="3">
    <source>
        <dbReference type="EMBL" id="MET2825767.1"/>
    </source>
</evidence>
<name>A0ABV2D734_9HYPH</name>
<accession>A0ABV2D734</accession>
<keyword evidence="4" id="KW-1185">Reference proteome</keyword>